<dbReference type="InterPro" id="IPR055348">
    <property type="entry name" value="DctQ"/>
</dbReference>
<reference evidence="11" key="1">
    <citation type="submission" date="2016-08" db="EMBL/GenBank/DDBJ databases">
        <title>Complete genome of Cloacibacillus porcorum.</title>
        <authorList>
            <person name="Looft T."/>
            <person name="Bayles D.O."/>
            <person name="Alt D.P."/>
        </authorList>
    </citation>
    <scope>NUCLEOTIDE SEQUENCE [LARGE SCALE GENOMIC DNA]</scope>
    <source>
        <strain evidence="11">CL-84</strain>
    </source>
</reference>
<comment type="subcellular location">
    <subcellularLocation>
        <location evidence="1">Cell inner membrane</location>
        <topology evidence="1">Multi-pass membrane protein</topology>
    </subcellularLocation>
</comment>
<evidence type="ECO:0000256" key="4">
    <source>
        <dbReference type="ARBA" id="ARBA00022519"/>
    </source>
</evidence>
<evidence type="ECO:0000313" key="12">
    <source>
        <dbReference type="Proteomes" id="UP000093044"/>
    </source>
</evidence>
<keyword evidence="3" id="KW-1003">Cell membrane</keyword>
<keyword evidence="7 9" id="KW-0472">Membrane</keyword>
<evidence type="ECO:0000256" key="2">
    <source>
        <dbReference type="ARBA" id="ARBA00022448"/>
    </source>
</evidence>
<feature type="transmembrane region" description="Helical" evidence="9">
    <location>
        <begin position="12"/>
        <end position="33"/>
    </location>
</feature>
<protein>
    <recommendedName>
        <fullName evidence="10">Tripartite ATP-independent periplasmic transporters DctQ component domain-containing protein</fullName>
    </recommendedName>
</protein>
<evidence type="ECO:0000256" key="8">
    <source>
        <dbReference type="ARBA" id="ARBA00038436"/>
    </source>
</evidence>
<gene>
    <name evidence="11" type="ORF">BED41_14755</name>
</gene>
<feature type="transmembrane region" description="Helical" evidence="9">
    <location>
        <begin position="53"/>
        <end position="71"/>
    </location>
</feature>
<evidence type="ECO:0000313" key="11">
    <source>
        <dbReference type="EMBL" id="ANZ46250.1"/>
    </source>
</evidence>
<dbReference type="Pfam" id="PF04290">
    <property type="entry name" value="DctQ"/>
    <property type="match status" value="1"/>
</dbReference>
<keyword evidence="12" id="KW-1185">Reference proteome</keyword>
<feature type="transmembrane region" description="Helical" evidence="9">
    <location>
        <begin position="91"/>
        <end position="110"/>
    </location>
</feature>
<feature type="domain" description="Tripartite ATP-independent periplasmic transporters DctQ component" evidence="10">
    <location>
        <begin position="27"/>
        <end position="157"/>
    </location>
</feature>
<keyword evidence="6 9" id="KW-1133">Transmembrane helix</keyword>
<proteinExistence type="inferred from homology"/>
<evidence type="ECO:0000256" key="5">
    <source>
        <dbReference type="ARBA" id="ARBA00022692"/>
    </source>
</evidence>
<sequence>MLKIFAEKISNLSRNIGNIAALLILPLIILIVYATSKRYFFDSMPSWGYEVPIFIYGIFFLMGGILCQLKGKHVNVDILPKYVSPKWQRRLSVISNVMIAIACFTVAYYASKWAYESTLINERSVHQTDFNPTVWWFKWFVPVSFLLIALQSIANIILPPPDSDDLKPLKEDK</sequence>
<evidence type="ECO:0000256" key="1">
    <source>
        <dbReference type="ARBA" id="ARBA00004429"/>
    </source>
</evidence>
<accession>A0A1B2I8D7</accession>
<evidence type="ECO:0000259" key="10">
    <source>
        <dbReference type="Pfam" id="PF04290"/>
    </source>
</evidence>
<keyword evidence="2" id="KW-0813">Transport</keyword>
<organism evidence="11 12">
    <name type="scientific">Cloacibacillus porcorum</name>
    <dbReference type="NCBI Taxonomy" id="1197717"/>
    <lineage>
        <taxon>Bacteria</taxon>
        <taxon>Thermotogati</taxon>
        <taxon>Synergistota</taxon>
        <taxon>Synergistia</taxon>
        <taxon>Synergistales</taxon>
        <taxon>Synergistaceae</taxon>
        <taxon>Cloacibacillus</taxon>
    </lineage>
</organism>
<dbReference type="PANTHER" id="PTHR35011:SF4">
    <property type="entry name" value="SLL1102 PROTEIN"/>
    <property type="match status" value="1"/>
</dbReference>
<dbReference type="STRING" id="1197717.BED41_14755"/>
<dbReference type="EMBL" id="CP016757">
    <property type="protein sequence ID" value="ANZ46250.1"/>
    <property type="molecule type" value="Genomic_DNA"/>
</dbReference>
<keyword evidence="5 9" id="KW-0812">Transmembrane</keyword>
<name>A0A1B2I8D7_9BACT</name>
<keyword evidence="4" id="KW-0997">Cell inner membrane</keyword>
<evidence type="ECO:0000256" key="7">
    <source>
        <dbReference type="ARBA" id="ARBA00023136"/>
    </source>
</evidence>
<dbReference type="PANTHER" id="PTHR35011">
    <property type="entry name" value="2,3-DIKETO-L-GULONATE TRAP TRANSPORTER SMALL PERMEASE PROTEIN YIAM"/>
    <property type="match status" value="1"/>
</dbReference>
<dbReference type="Proteomes" id="UP000093044">
    <property type="component" value="Chromosome"/>
</dbReference>
<dbReference type="KEGG" id="cpor:BED41_14755"/>
<comment type="similarity">
    <text evidence="8">Belongs to the TRAP transporter small permease family.</text>
</comment>
<evidence type="ECO:0000256" key="3">
    <source>
        <dbReference type="ARBA" id="ARBA00022475"/>
    </source>
</evidence>
<evidence type="ECO:0000256" key="9">
    <source>
        <dbReference type="SAM" id="Phobius"/>
    </source>
</evidence>
<dbReference type="RefSeq" id="WP_066748048.1">
    <property type="nucleotide sequence ID" value="NZ_CALCLR010000097.1"/>
</dbReference>
<dbReference type="GO" id="GO:0005886">
    <property type="term" value="C:plasma membrane"/>
    <property type="evidence" value="ECO:0007669"/>
    <property type="project" value="UniProtKB-SubCell"/>
</dbReference>
<dbReference type="AlphaFoldDB" id="A0A1B2I8D7"/>
<feature type="transmembrane region" description="Helical" evidence="9">
    <location>
        <begin position="139"/>
        <end position="158"/>
    </location>
</feature>
<dbReference type="InterPro" id="IPR007387">
    <property type="entry name" value="TRAP_DctQ"/>
</dbReference>
<evidence type="ECO:0000256" key="6">
    <source>
        <dbReference type="ARBA" id="ARBA00022989"/>
    </source>
</evidence>